<dbReference type="Proteomes" id="UP000812287">
    <property type="component" value="Unassembled WGS sequence"/>
</dbReference>
<comment type="caution">
    <text evidence="1">The sequence shown here is derived from an EMBL/GenBank/DDBJ whole genome shotgun (WGS) entry which is preliminary data.</text>
</comment>
<gene>
    <name evidence="1" type="ORF">BT62DRAFT_1003568</name>
</gene>
<keyword evidence="2" id="KW-1185">Reference proteome</keyword>
<dbReference type="AlphaFoldDB" id="A0A9P7VZW7"/>
<name>A0A9P7VZW7_9AGAR</name>
<dbReference type="RefSeq" id="XP_043042341.1">
    <property type="nucleotide sequence ID" value="XM_043176954.1"/>
</dbReference>
<protein>
    <submittedName>
        <fullName evidence="1">Uncharacterized protein</fullName>
    </submittedName>
</protein>
<reference evidence="1" key="1">
    <citation type="submission" date="2020-11" db="EMBL/GenBank/DDBJ databases">
        <title>Adaptations for nitrogen fixation in a non-lichenized fungal sporocarp promotes dispersal by wood-feeding termites.</title>
        <authorList>
            <consortium name="DOE Joint Genome Institute"/>
            <person name="Koch R.A."/>
            <person name="Yoon G."/>
            <person name="Arayal U."/>
            <person name="Lail K."/>
            <person name="Amirebrahimi M."/>
            <person name="Labutti K."/>
            <person name="Lipzen A."/>
            <person name="Riley R."/>
            <person name="Barry K."/>
            <person name="Henrissat B."/>
            <person name="Grigoriev I.V."/>
            <person name="Herr J.R."/>
            <person name="Aime M.C."/>
        </authorList>
    </citation>
    <scope>NUCLEOTIDE SEQUENCE</scope>
    <source>
        <strain evidence="1">MCA 3950</strain>
    </source>
</reference>
<accession>A0A9P7VZW7</accession>
<proteinExistence type="predicted"/>
<organism evidence="1 2">
    <name type="scientific">Guyanagaster necrorhizus</name>
    <dbReference type="NCBI Taxonomy" id="856835"/>
    <lineage>
        <taxon>Eukaryota</taxon>
        <taxon>Fungi</taxon>
        <taxon>Dikarya</taxon>
        <taxon>Basidiomycota</taxon>
        <taxon>Agaricomycotina</taxon>
        <taxon>Agaricomycetes</taxon>
        <taxon>Agaricomycetidae</taxon>
        <taxon>Agaricales</taxon>
        <taxon>Marasmiineae</taxon>
        <taxon>Physalacriaceae</taxon>
        <taxon>Guyanagaster</taxon>
    </lineage>
</organism>
<dbReference type="GeneID" id="66099241"/>
<evidence type="ECO:0000313" key="1">
    <source>
        <dbReference type="EMBL" id="KAG7448841.1"/>
    </source>
</evidence>
<evidence type="ECO:0000313" key="2">
    <source>
        <dbReference type="Proteomes" id="UP000812287"/>
    </source>
</evidence>
<sequence>MHTDCNTLSSFEIKLTCINPLQINTPSTGMKARVSPFFRTVLIAYMPTAKKKLGIAFAIVAEGLEGVIRRHPAFLGFSDTSPKILPFYMRFDPAHNVLDPTRRRQSSSNEEESTSSDFSVYHSFNSSIPPVFTHFSRSRDGVWLRRIARRKCWISLWFLSGFFVRGISPTRGVQSLRVFTMVMSERNHQWFLCELHVFILSDTRVGVFNKTHSLSTTESTPIARLTSSGLVRNSTRRRSNLRLTLITVDYHPRTLTLNVVRSRSVGYIPSKCYVHRSESVVKIVWGKIWTDVSDFVCGRLDE</sequence>
<dbReference type="EMBL" id="MU250529">
    <property type="protein sequence ID" value="KAG7448841.1"/>
    <property type="molecule type" value="Genomic_DNA"/>
</dbReference>